<dbReference type="AlphaFoldDB" id="A0A0B2A4N3"/>
<name>A0A0B2A4N3_9MICO</name>
<dbReference type="OrthoDB" id="9797252at2"/>
<evidence type="ECO:0000256" key="1">
    <source>
        <dbReference type="ARBA" id="ARBA00008361"/>
    </source>
</evidence>
<keyword evidence="6" id="KW-1185">Reference proteome</keyword>
<sequence length="254" mass="27294">MATRDEMARSFGGAAGDYEAGRPGYPADAVRFLLDGLGEHPRVADVGAGTGKLTRTLVDLGADAVAVDPDAGMLRALQTALPGVPAFVGTAEQLPLDDASADALVFGQAWHWVRVAEACAEAGRVLRPGGSLGLIWNLRDESVPWVARMTAIMHPSSAEQMLADEGPEIAAPFTRPETRTFGWRRRMTRQQLFAMVRSRSYIITAEPAERARIESELGGLFDEIGAVDAETVELPYVTKAFRARREAGSEPSVS</sequence>
<evidence type="ECO:0000256" key="3">
    <source>
        <dbReference type="ARBA" id="ARBA00022679"/>
    </source>
</evidence>
<comment type="caution">
    <text evidence="5">The sequence shown here is derived from an EMBL/GenBank/DDBJ whole genome shotgun (WGS) entry which is preliminary data.</text>
</comment>
<dbReference type="PANTHER" id="PTHR44942:SF4">
    <property type="entry name" value="METHYLTRANSFERASE TYPE 11 DOMAIN-CONTAINING PROTEIN"/>
    <property type="match status" value="1"/>
</dbReference>
<dbReference type="EMBL" id="JTDK01000006">
    <property type="protein sequence ID" value="KHK98449.1"/>
    <property type="molecule type" value="Genomic_DNA"/>
</dbReference>
<keyword evidence="2 5" id="KW-0489">Methyltransferase</keyword>
<dbReference type="RefSeq" id="WP_039396967.1">
    <property type="nucleotide sequence ID" value="NZ_JTDK01000006.1"/>
</dbReference>
<evidence type="ECO:0000256" key="2">
    <source>
        <dbReference type="ARBA" id="ARBA00022603"/>
    </source>
</evidence>
<dbReference type="InterPro" id="IPR051052">
    <property type="entry name" value="Diverse_substrate_MTase"/>
</dbReference>
<feature type="domain" description="Methyltransferase type 11" evidence="4">
    <location>
        <begin position="45"/>
        <end position="132"/>
    </location>
</feature>
<dbReference type="GO" id="GO:0032259">
    <property type="term" value="P:methylation"/>
    <property type="evidence" value="ECO:0007669"/>
    <property type="project" value="UniProtKB-KW"/>
</dbReference>
<dbReference type="PANTHER" id="PTHR44942">
    <property type="entry name" value="METHYLTRANSF_11 DOMAIN-CONTAINING PROTEIN"/>
    <property type="match status" value="1"/>
</dbReference>
<reference evidence="5 6" key="1">
    <citation type="submission" date="2014-11" db="EMBL/GenBank/DDBJ databases">
        <title>Genome sequence of Microbacterium mangrovi MUSC 115(T).</title>
        <authorList>
            <person name="Lee L.-H."/>
        </authorList>
    </citation>
    <scope>NUCLEOTIDE SEQUENCE [LARGE SCALE GENOMIC DNA]</scope>
    <source>
        <strain evidence="5 6">MUSC 115</strain>
    </source>
</reference>
<dbReference type="Pfam" id="PF08241">
    <property type="entry name" value="Methyltransf_11"/>
    <property type="match status" value="1"/>
</dbReference>
<dbReference type="Proteomes" id="UP000031030">
    <property type="component" value="Unassembled WGS sequence"/>
</dbReference>
<gene>
    <name evidence="5" type="ORF">LK09_05485</name>
</gene>
<evidence type="ECO:0000313" key="6">
    <source>
        <dbReference type="Proteomes" id="UP000031030"/>
    </source>
</evidence>
<accession>A0A0B2A4N3</accession>
<dbReference type="InterPro" id="IPR013216">
    <property type="entry name" value="Methyltransf_11"/>
</dbReference>
<dbReference type="Gene3D" id="3.40.50.150">
    <property type="entry name" value="Vaccinia Virus protein VP39"/>
    <property type="match status" value="1"/>
</dbReference>
<dbReference type="SUPFAM" id="SSF53335">
    <property type="entry name" value="S-adenosyl-L-methionine-dependent methyltransferases"/>
    <property type="match status" value="1"/>
</dbReference>
<keyword evidence="3 5" id="KW-0808">Transferase</keyword>
<evidence type="ECO:0000313" key="5">
    <source>
        <dbReference type="EMBL" id="KHK98449.1"/>
    </source>
</evidence>
<dbReference type="CDD" id="cd02440">
    <property type="entry name" value="AdoMet_MTases"/>
    <property type="match status" value="1"/>
</dbReference>
<dbReference type="InterPro" id="IPR029063">
    <property type="entry name" value="SAM-dependent_MTases_sf"/>
</dbReference>
<evidence type="ECO:0000259" key="4">
    <source>
        <dbReference type="Pfam" id="PF08241"/>
    </source>
</evidence>
<protein>
    <submittedName>
        <fullName evidence="5">SAM-dependent methyltransferase</fullName>
    </submittedName>
</protein>
<organism evidence="5 6">
    <name type="scientific">Microbacterium mangrovi</name>
    <dbReference type="NCBI Taxonomy" id="1348253"/>
    <lineage>
        <taxon>Bacteria</taxon>
        <taxon>Bacillati</taxon>
        <taxon>Actinomycetota</taxon>
        <taxon>Actinomycetes</taxon>
        <taxon>Micrococcales</taxon>
        <taxon>Microbacteriaceae</taxon>
        <taxon>Microbacterium</taxon>
    </lineage>
</organism>
<dbReference type="STRING" id="1348253.LK09_05485"/>
<dbReference type="GO" id="GO:0008757">
    <property type="term" value="F:S-adenosylmethionine-dependent methyltransferase activity"/>
    <property type="evidence" value="ECO:0007669"/>
    <property type="project" value="InterPro"/>
</dbReference>
<proteinExistence type="inferred from homology"/>
<comment type="similarity">
    <text evidence="1">Belongs to the methyltransferase superfamily.</text>
</comment>